<keyword evidence="4" id="KW-1185">Reference proteome</keyword>
<organism evidence="3 4">
    <name type="scientific">Xenorhabdus anantnagensis</name>
    <dbReference type="NCBI Taxonomy" id="3025875"/>
    <lineage>
        <taxon>Bacteria</taxon>
        <taxon>Pseudomonadati</taxon>
        <taxon>Pseudomonadota</taxon>
        <taxon>Gammaproteobacteria</taxon>
        <taxon>Enterobacterales</taxon>
        <taxon>Morganellaceae</taxon>
        <taxon>Xenorhabdus</taxon>
    </lineage>
</organism>
<name>A0ABT5LQZ0_9GAMM</name>
<keyword evidence="1" id="KW-0328">Glycosyltransferase</keyword>
<evidence type="ECO:0000256" key="1">
    <source>
        <dbReference type="ARBA" id="ARBA00022676"/>
    </source>
</evidence>
<gene>
    <name evidence="3" type="ORF">PSI14_08110</name>
</gene>
<proteinExistence type="predicted"/>
<evidence type="ECO:0000313" key="4">
    <source>
        <dbReference type="Proteomes" id="UP001220225"/>
    </source>
</evidence>
<dbReference type="PANTHER" id="PTHR30160">
    <property type="entry name" value="TETRAACYLDISACCHARIDE 4'-KINASE-RELATED"/>
    <property type="match status" value="1"/>
</dbReference>
<dbReference type="InterPro" id="IPR051199">
    <property type="entry name" value="LPS_LOS_Heptosyltrfase"/>
</dbReference>
<dbReference type="EMBL" id="JAQRFN010000008">
    <property type="protein sequence ID" value="MDC9596833.1"/>
    <property type="molecule type" value="Genomic_DNA"/>
</dbReference>
<keyword evidence="2" id="KW-0808">Transferase</keyword>
<dbReference type="SUPFAM" id="SSF53756">
    <property type="entry name" value="UDP-Glycosyltransferase/glycogen phosphorylase"/>
    <property type="match status" value="1"/>
</dbReference>
<protein>
    <submittedName>
        <fullName evidence="3">Glycosyltransferase family 9 protein</fullName>
    </submittedName>
</protein>
<evidence type="ECO:0000256" key="2">
    <source>
        <dbReference type="ARBA" id="ARBA00022679"/>
    </source>
</evidence>
<dbReference type="Proteomes" id="UP001220225">
    <property type="component" value="Unassembled WGS sequence"/>
</dbReference>
<sequence>MEDKKFKKLREINRKKNYFFKRLRFNVAKVFIDKWKRNEFYSVDIKKILFLRDDNKIGDMIVSTPVFKALSQHGFELHVLSGYSNYCVIESNPYIDKFYFYPDETKEIVKLGLKLKKEKYDLVIDMGEQLPVIYLLFIRLINAKNVFGFNKEKINIYNKNLKYSQYESHITERYKILMKNIGIYAYNMQYDIHVPKNIQDEVFDLYADLPGEITVVINPFAAEERRNISKEQLIGIISHISKLRPSVNIILVGHLDKLNTLPYLSECIINPFGSFLSAVEIIRQADLVISPDTSIVHVAAAYEKNTIALYGNDKHGNFVNNHVWGPGNKNAIQLVQKKENSKISEIPLDVILEQINFFLNKLGK</sequence>
<dbReference type="RefSeq" id="WP_273575438.1">
    <property type="nucleotide sequence ID" value="NZ_JAQRFN010000008.1"/>
</dbReference>
<comment type="caution">
    <text evidence="3">The sequence shown here is derived from an EMBL/GenBank/DDBJ whole genome shotgun (WGS) entry which is preliminary data.</text>
</comment>
<accession>A0ABT5LQZ0</accession>
<reference evidence="3 4" key="1">
    <citation type="submission" date="2023-02" db="EMBL/GenBank/DDBJ databases">
        <title>Entomopathogenic bacteria.</title>
        <authorList>
            <person name="Machado R.A."/>
        </authorList>
    </citation>
    <scope>NUCLEOTIDE SEQUENCE [LARGE SCALE GENOMIC DNA]</scope>
    <source>
        <strain evidence="3 4">XENO-2</strain>
    </source>
</reference>
<dbReference type="InterPro" id="IPR002201">
    <property type="entry name" value="Glyco_trans_9"/>
</dbReference>
<dbReference type="PANTHER" id="PTHR30160:SF15">
    <property type="entry name" value="GLYCOSYLTRANSFERASE HI_0523-RELATED"/>
    <property type="match status" value="1"/>
</dbReference>
<dbReference type="Gene3D" id="3.40.50.2000">
    <property type="entry name" value="Glycogen Phosphorylase B"/>
    <property type="match status" value="2"/>
</dbReference>
<dbReference type="Pfam" id="PF01075">
    <property type="entry name" value="Glyco_transf_9"/>
    <property type="match status" value="1"/>
</dbReference>
<evidence type="ECO:0000313" key="3">
    <source>
        <dbReference type="EMBL" id="MDC9596833.1"/>
    </source>
</evidence>